<reference evidence="1 2" key="1">
    <citation type="journal article" date="2016" name="Microb. Cell Fact.">
        <title>Dissection of exopolysaccharide biosynthesis in Kozakia baliensis.</title>
        <authorList>
            <person name="Brandt J.U."/>
            <person name="Jakob F."/>
            <person name="Behr J."/>
            <person name="Geissler A.J."/>
            <person name="Vogel R.F."/>
        </authorList>
    </citation>
    <scope>NUCLEOTIDE SEQUENCE [LARGE SCALE GENOMIC DNA]</scope>
    <source>
        <strain evidence="1 2">DSM 14400</strain>
        <plasmid evidence="2">Plasmid pkb14400_2</plasmid>
    </source>
</reference>
<gene>
    <name evidence="1" type="ORF">A0U89_15490</name>
</gene>
<evidence type="ECO:0000313" key="2">
    <source>
        <dbReference type="Proteomes" id="UP000179145"/>
    </source>
</evidence>
<accession>A0A1D8UYD0</accession>
<dbReference type="AlphaFoldDB" id="A0A1D8UYD0"/>
<sequence>MGGTGWMMTALEKLKNRMQNQIEPQQAGELFRWLVRHFTHIEELRAGRVTWREIAEAAEQDGIRIGVSRTDLRRLEKKWRLVRKARSSAELRRLEGERQNHVTRAATEGKQVMPSRLPANWRPQFVEPAQSTALQPATVNAGQGAVPTLKKNALATTNFRAVASSDAEMTPAILEGKTLADIAAEEIEREMRIMANRQAGYFGDK</sequence>
<proteinExistence type="predicted"/>
<dbReference type="EMBL" id="CP014676">
    <property type="protein sequence ID" value="AOX18708.1"/>
    <property type="molecule type" value="Genomic_DNA"/>
</dbReference>
<keyword evidence="1" id="KW-0614">Plasmid</keyword>
<dbReference type="KEGG" id="kba:A0U89_15490"/>
<evidence type="ECO:0000313" key="1">
    <source>
        <dbReference type="EMBL" id="AOX18708.1"/>
    </source>
</evidence>
<dbReference type="Proteomes" id="UP000179145">
    <property type="component" value="Plasmid pKB14400_2"/>
</dbReference>
<name>A0A1D8UYD0_9PROT</name>
<organism evidence="1 2">
    <name type="scientific">Kozakia baliensis</name>
    <dbReference type="NCBI Taxonomy" id="153496"/>
    <lineage>
        <taxon>Bacteria</taxon>
        <taxon>Pseudomonadati</taxon>
        <taxon>Pseudomonadota</taxon>
        <taxon>Alphaproteobacteria</taxon>
        <taxon>Acetobacterales</taxon>
        <taxon>Acetobacteraceae</taxon>
        <taxon>Kozakia</taxon>
    </lineage>
</organism>
<protein>
    <submittedName>
        <fullName evidence="1">Uncharacterized protein</fullName>
    </submittedName>
</protein>
<geneLocation type="plasmid" evidence="2">
    <name>pkb14400_2</name>
</geneLocation>
<keyword evidence="2" id="KW-1185">Reference proteome</keyword>